<evidence type="ECO:0000313" key="2">
    <source>
        <dbReference type="Proteomes" id="UP000020202"/>
    </source>
</evidence>
<dbReference type="AlphaFoldDB" id="A0A7H5A4V2"/>
<protein>
    <submittedName>
        <fullName evidence="1">Uncharacterized protein</fullName>
    </submittedName>
</protein>
<dbReference type="RefSeq" id="WP_032743293.1">
    <property type="nucleotide sequence ID" value="NZ_CP151768.1"/>
</dbReference>
<dbReference type="EMBL" id="JCNZ01000015">
    <property type="protein sequence ID" value="EWF84137.1"/>
    <property type="molecule type" value="Genomic_DNA"/>
</dbReference>
<name>A0A7H5A4V2_9ENTR</name>
<sequence>MAERSNKQHDKGGTVHIDAETMKKIEEYQEFIRKSHPDMPVPTKGQIVRSSVNYWHHQTLGAWV</sequence>
<evidence type="ECO:0000313" key="1">
    <source>
        <dbReference type="EMBL" id="EWF84137.1"/>
    </source>
</evidence>
<gene>
    <name evidence="1" type="ORF">L373_04168</name>
</gene>
<organism evidence="1 2">
    <name type="scientific">Klebsiella michiganensis</name>
    <dbReference type="NCBI Taxonomy" id="1134687"/>
    <lineage>
        <taxon>Bacteria</taxon>
        <taxon>Pseudomonadati</taxon>
        <taxon>Pseudomonadota</taxon>
        <taxon>Gammaproteobacteria</taxon>
        <taxon>Enterobacterales</taxon>
        <taxon>Enterobacteriaceae</taxon>
        <taxon>Klebsiella/Raoultella group</taxon>
        <taxon>Klebsiella</taxon>
    </lineage>
</organism>
<accession>A0A7H5A4V2</accession>
<proteinExistence type="predicted"/>
<comment type="caution">
    <text evidence="1">The sequence shown here is derived from an EMBL/GenBank/DDBJ whole genome shotgun (WGS) entry which is preliminary data.</text>
</comment>
<dbReference type="Proteomes" id="UP000020202">
    <property type="component" value="Unassembled WGS sequence"/>
</dbReference>
<reference evidence="1 2" key="1">
    <citation type="submission" date="2014-01" db="EMBL/GenBank/DDBJ databases">
        <title>The Genome Sequence of Klebsiella oxytoca MGH 27.</title>
        <authorList>
            <consortium name="The Broad Institute Genomics Platform"/>
            <consortium name="The Broad Institute Genome Sequencing Center for Infectious Disease"/>
            <person name="Murphy C."/>
            <person name="Cosimi L."/>
            <person name="Cerqueira G."/>
            <person name="Feldgarden M."/>
            <person name="Earl A."/>
            <person name="Hung D."/>
            <person name="Onderdonk A.B."/>
            <person name="Ferraro M.J."/>
            <person name="Hooper D."/>
            <person name="Dekker J."/>
            <person name="O'Brien T."/>
            <person name="Huang S."/>
            <person name="Quan V."/>
            <person name="Ernst C."/>
            <person name="Delaney M."/>
            <person name="DuBois A."/>
            <person name="Kim D.S."/>
            <person name="Young S.K."/>
            <person name="Zeng Q."/>
            <person name="Gargeya S."/>
            <person name="Fitzgerald M."/>
            <person name="Abouelleil A."/>
            <person name="Alvarado L."/>
            <person name="Berlin A.M."/>
            <person name="Chapman S.B."/>
            <person name="Gainer-Dewar J."/>
            <person name="Goldberg J."/>
            <person name="Gnerre S."/>
            <person name="Griggs A."/>
            <person name="Gujja S."/>
            <person name="Hansen M."/>
            <person name="Howarth C."/>
            <person name="Imamovic A."/>
            <person name="Ireland A."/>
            <person name="Larimer J."/>
            <person name="McCowan C."/>
            <person name="Murphy C."/>
            <person name="Pearson M."/>
            <person name="Poon T.W."/>
            <person name="Priest M."/>
            <person name="Roberts A."/>
            <person name="Saif S."/>
            <person name="Shea T."/>
            <person name="Sykes S."/>
            <person name="Wortman J."/>
            <person name="Nusbaum C."/>
            <person name="Birren B."/>
        </authorList>
    </citation>
    <scope>NUCLEOTIDE SEQUENCE [LARGE SCALE GENOMIC DNA]</scope>
    <source>
        <strain evidence="1 2">MGH 27</strain>
    </source>
</reference>